<dbReference type="GO" id="GO:0008270">
    <property type="term" value="F:zinc ion binding"/>
    <property type="evidence" value="ECO:0007669"/>
    <property type="project" value="UniProtKB-KW"/>
</dbReference>
<dbReference type="InterPro" id="IPR001965">
    <property type="entry name" value="Znf_PHD"/>
</dbReference>
<evidence type="ECO:0000256" key="2">
    <source>
        <dbReference type="ARBA" id="ARBA00022737"/>
    </source>
</evidence>
<keyword evidence="1" id="KW-0479">Metal-binding</keyword>
<evidence type="ECO:0000313" key="7">
    <source>
        <dbReference type="Proteomes" id="UP000811246"/>
    </source>
</evidence>
<organism evidence="6 7">
    <name type="scientific">Carya illinoinensis</name>
    <name type="common">Pecan</name>
    <dbReference type="NCBI Taxonomy" id="32201"/>
    <lineage>
        <taxon>Eukaryota</taxon>
        <taxon>Viridiplantae</taxon>
        <taxon>Streptophyta</taxon>
        <taxon>Embryophyta</taxon>
        <taxon>Tracheophyta</taxon>
        <taxon>Spermatophyta</taxon>
        <taxon>Magnoliopsida</taxon>
        <taxon>eudicotyledons</taxon>
        <taxon>Gunneridae</taxon>
        <taxon>Pentapetalae</taxon>
        <taxon>rosids</taxon>
        <taxon>fabids</taxon>
        <taxon>Fagales</taxon>
        <taxon>Juglandaceae</taxon>
        <taxon>Carya</taxon>
    </lineage>
</organism>
<dbReference type="SMART" id="SM00249">
    <property type="entry name" value="PHD"/>
    <property type="match status" value="3"/>
</dbReference>
<dbReference type="PANTHER" id="PTHR32410">
    <property type="entry name" value="CYSTEINE/HISTIDINE-RICH C1 DOMAIN FAMILY PROTEIN"/>
    <property type="match status" value="1"/>
</dbReference>
<dbReference type="Proteomes" id="UP000811246">
    <property type="component" value="Chromosome 5"/>
</dbReference>
<gene>
    <name evidence="6" type="ORF">I3842_05G110800</name>
</gene>
<accession>A0A922F3Q8</accession>
<feature type="non-terminal residue" evidence="6">
    <location>
        <position position="495"/>
    </location>
</feature>
<name>A0A922F3Q8_CARIL</name>
<proteinExistence type="predicted"/>
<evidence type="ECO:0000256" key="4">
    <source>
        <dbReference type="ARBA" id="ARBA00022833"/>
    </source>
</evidence>
<feature type="domain" description="Zinc finger PHD-type" evidence="5">
    <location>
        <begin position="399"/>
        <end position="482"/>
    </location>
</feature>
<dbReference type="InterPro" id="IPR053192">
    <property type="entry name" value="Vacuole_Formation_Reg"/>
</dbReference>
<reference evidence="6" key="1">
    <citation type="submission" date="2021-01" db="EMBL/GenBank/DDBJ databases">
        <authorList>
            <person name="Lovell J.T."/>
            <person name="Bentley N."/>
            <person name="Bhattarai G."/>
            <person name="Jenkins J.W."/>
            <person name="Sreedasyam A."/>
            <person name="Alarcon Y."/>
            <person name="Bock C."/>
            <person name="Boston L."/>
            <person name="Carlson J."/>
            <person name="Cervantes K."/>
            <person name="Clermont K."/>
            <person name="Krom N."/>
            <person name="Kubenka K."/>
            <person name="Mamidi S."/>
            <person name="Mattison C."/>
            <person name="Monteros M."/>
            <person name="Pisani C."/>
            <person name="Plott C."/>
            <person name="Rajasekar S."/>
            <person name="Rhein H.S."/>
            <person name="Rohla C."/>
            <person name="Song M."/>
            <person name="Hilaire R.S."/>
            <person name="Shu S."/>
            <person name="Wells L."/>
            <person name="Wang X."/>
            <person name="Webber J."/>
            <person name="Heerema R.J."/>
            <person name="Klein P."/>
            <person name="Conner P."/>
            <person name="Grauke L."/>
            <person name="Grimwood J."/>
            <person name="Schmutz J."/>
            <person name="Randall J.J."/>
        </authorList>
    </citation>
    <scope>NUCLEOTIDE SEQUENCE</scope>
    <source>
        <tissue evidence="6">Leaf</tissue>
    </source>
</reference>
<keyword evidence="2" id="KW-0677">Repeat</keyword>
<evidence type="ECO:0000256" key="1">
    <source>
        <dbReference type="ARBA" id="ARBA00022723"/>
    </source>
</evidence>
<dbReference type="InterPro" id="IPR004146">
    <property type="entry name" value="DC1"/>
</dbReference>
<evidence type="ECO:0000259" key="5">
    <source>
        <dbReference type="SMART" id="SM00249"/>
    </source>
</evidence>
<feature type="domain" description="Zinc finger PHD-type" evidence="5">
    <location>
        <begin position="224"/>
        <end position="286"/>
    </location>
</feature>
<evidence type="ECO:0000256" key="3">
    <source>
        <dbReference type="ARBA" id="ARBA00022771"/>
    </source>
</evidence>
<comment type="caution">
    <text evidence="6">The sequence shown here is derived from an EMBL/GenBank/DDBJ whole genome shotgun (WGS) entry which is preliminary data.</text>
</comment>
<feature type="domain" description="Zinc finger PHD-type" evidence="5">
    <location>
        <begin position="85"/>
        <end position="149"/>
    </location>
</feature>
<dbReference type="AlphaFoldDB" id="A0A922F3Q8"/>
<dbReference type="EMBL" id="CM031829">
    <property type="protein sequence ID" value="KAG6712592.1"/>
    <property type="molecule type" value="Genomic_DNA"/>
</dbReference>
<evidence type="ECO:0000313" key="6">
    <source>
        <dbReference type="EMBL" id="KAG6712592.1"/>
    </source>
</evidence>
<protein>
    <recommendedName>
        <fullName evidence="5">Zinc finger PHD-type domain-containing protein</fullName>
    </recommendedName>
</protein>
<dbReference type="Pfam" id="PF03107">
    <property type="entry name" value="C1_2"/>
    <property type="match status" value="2"/>
</dbReference>
<sequence>MVRVNYIDFSHEHPLVFKEDLENDGNKEAICSRSAEPVLGPAYKFSECNFLLHKSCNEPPLEVEIHHHLHQNHTLILCAPSKTVTCDVCHEECSIGLFYSSSMNVTDKGIAHLCSICGFLVHGKCTRYPRTISTTVHNHFLTLTCSLHRMVEEKDDILCKLYHRRIKTEYAVYYCQDCQYAAHLQCAKDVKSRCLASLIWSEIKHFSHEHKLIISRKELEDDKICEGCMLSITPPFYSCEQCNFFMHGSCTILPSKKQQPFCHKHPLTLLSQAPSPSGIFQCVTCWRLQHGFCYGCDCCTSGLDLYDFYKMDVQCSSLREALKHEGHQHSLSIALNRDEIICNGCYDENPSHCLFVCTVCEFGLCFTCATLPHRVRYEYDAHLFLTLTYTVANNSGKYYCFICEETRDSRKWFYYCKGCDFAAHPDCVIDKYSRIKFGRTFARQEYHQHHPLAIVQKNEYSSPCDSCGTTFEGLAVACTQCKFNSHLRTKSLWWC</sequence>
<keyword evidence="3" id="KW-0863">Zinc-finger</keyword>
<keyword evidence="4" id="KW-0862">Zinc</keyword>
<dbReference type="PANTHER" id="PTHR32410:SF216">
    <property type="entry name" value="PHORBOL-ESTER_DAG-TYPE DOMAIN-CONTAINING PROTEIN"/>
    <property type="match status" value="1"/>
</dbReference>